<dbReference type="PROSITE" id="PS50109">
    <property type="entry name" value="HIS_KIN"/>
    <property type="match status" value="1"/>
</dbReference>
<evidence type="ECO:0000256" key="3">
    <source>
        <dbReference type="ARBA" id="ARBA00022553"/>
    </source>
</evidence>
<dbReference type="SUPFAM" id="SSF47384">
    <property type="entry name" value="Homodimeric domain of signal transducing histidine kinase"/>
    <property type="match status" value="1"/>
</dbReference>
<protein>
    <recommendedName>
        <fullName evidence="2">histidine kinase</fullName>
        <ecNumber evidence="2">2.7.13.3</ecNumber>
    </recommendedName>
</protein>
<dbReference type="InterPro" id="IPR005467">
    <property type="entry name" value="His_kinase_dom"/>
</dbReference>
<comment type="catalytic activity">
    <reaction evidence="1">
        <text>ATP + protein L-histidine = ADP + protein N-phospho-L-histidine.</text>
        <dbReference type="EC" id="2.7.13.3"/>
    </reaction>
</comment>
<evidence type="ECO:0000256" key="4">
    <source>
        <dbReference type="PROSITE-ProRule" id="PRU00169"/>
    </source>
</evidence>
<evidence type="ECO:0000313" key="10">
    <source>
        <dbReference type="Proteomes" id="UP001501337"/>
    </source>
</evidence>
<dbReference type="Gene3D" id="3.30.450.20">
    <property type="entry name" value="PAS domain"/>
    <property type="match status" value="2"/>
</dbReference>
<keyword evidence="9" id="KW-0808">Transferase</keyword>
<dbReference type="SMART" id="SM00091">
    <property type="entry name" value="PAS"/>
    <property type="match status" value="2"/>
</dbReference>
<dbReference type="EC" id="2.7.13.3" evidence="2"/>
<dbReference type="Gene3D" id="1.10.287.130">
    <property type="match status" value="1"/>
</dbReference>
<dbReference type="Pfam" id="PF13426">
    <property type="entry name" value="PAS_9"/>
    <property type="match status" value="2"/>
</dbReference>
<dbReference type="Proteomes" id="UP001501337">
    <property type="component" value="Unassembled WGS sequence"/>
</dbReference>
<evidence type="ECO:0000259" key="7">
    <source>
        <dbReference type="PROSITE" id="PS50112"/>
    </source>
</evidence>
<dbReference type="SUPFAM" id="SSF52172">
    <property type="entry name" value="CheY-like"/>
    <property type="match status" value="1"/>
</dbReference>
<evidence type="ECO:0000256" key="2">
    <source>
        <dbReference type="ARBA" id="ARBA00012438"/>
    </source>
</evidence>
<sequence length="642" mass="70619">MDKIPASKSTLYSDPTEAERLKTFVASVTDYAIYMLTPEGIVNSWNAGAVRFKGYTADEIIGKHFSCFYTSEDKARGIPAKALQTAVDTGRFEDEGWRIRKDGTRFWASVVLDAIRDDAGLLLGFTKITRDLTDRKKAADALHASEERFRLLVQGVTDYAIYMLSPEGQITNWNMGARRIKGYDESEVVGSHFSRFYTDEDRLRKLPQKALETARVEGRFESEGWRIRKDGSRFWAHVVIDPVSNDKGELIGFAKITRDITERRESALALEKAQNALFQSQKLEAIGKLTGGVAHDFNNLLSVITNGMALLRMNGVDQQNLSIVESIERAVTRGATLTRELLTFARQQPLKQERNNINAIIRSFEAVLRRANTGAVSLNLDLGGHLPDVMIDAAQFEAALLNLIVNAQDATPDGGTIDVRTRVVALDVNDVGTLPAGRYVAITVSDTGVGMSPDVVSRATEPFFTTKEIGKGTGLGLSQVYGFIQQSRGDINIDSALGKGARISIYLPALDDAIAAVVNKDKDRESVLVVDDEPDVLAMAQQLFQNFGYEVFTARSGEEALDILQRTTNIDLLFTDLVMPAMNGLELGVKARAMIPGLKIVIASGYTGLADLGASDISLEDFQFVSKPYQISEIIKNLRLVD</sequence>
<dbReference type="SUPFAM" id="SSF55874">
    <property type="entry name" value="ATPase domain of HSP90 chaperone/DNA topoisomerase II/histidine kinase"/>
    <property type="match status" value="1"/>
</dbReference>
<dbReference type="SMART" id="SM00448">
    <property type="entry name" value="REC"/>
    <property type="match status" value="1"/>
</dbReference>
<dbReference type="GO" id="GO:0016301">
    <property type="term" value="F:kinase activity"/>
    <property type="evidence" value="ECO:0007669"/>
    <property type="project" value="UniProtKB-KW"/>
</dbReference>
<organism evidence="9 10">
    <name type="scientific">Allohahella marinimesophila</name>
    <dbReference type="NCBI Taxonomy" id="1054972"/>
    <lineage>
        <taxon>Bacteria</taxon>
        <taxon>Pseudomonadati</taxon>
        <taxon>Pseudomonadota</taxon>
        <taxon>Gammaproteobacteria</taxon>
        <taxon>Oceanospirillales</taxon>
        <taxon>Hahellaceae</taxon>
        <taxon>Allohahella</taxon>
    </lineage>
</organism>
<feature type="domain" description="PAC" evidence="8">
    <location>
        <begin position="92"/>
        <end position="144"/>
    </location>
</feature>
<gene>
    <name evidence="9" type="ORF">GCM10022278_01750</name>
</gene>
<dbReference type="RefSeq" id="WP_344802324.1">
    <property type="nucleotide sequence ID" value="NZ_BAABBO010000001.1"/>
</dbReference>
<feature type="domain" description="Response regulatory" evidence="6">
    <location>
        <begin position="526"/>
        <end position="642"/>
    </location>
</feature>
<dbReference type="InterPro" id="IPR000014">
    <property type="entry name" value="PAS"/>
</dbReference>
<feature type="modified residue" description="4-aspartylphosphate" evidence="4">
    <location>
        <position position="576"/>
    </location>
</feature>
<feature type="domain" description="Histidine kinase" evidence="5">
    <location>
        <begin position="292"/>
        <end position="511"/>
    </location>
</feature>
<accession>A0ABP7NJG1</accession>
<dbReference type="InterPro" id="IPR001610">
    <property type="entry name" value="PAC"/>
</dbReference>
<name>A0ABP7NJG1_9GAMM</name>
<dbReference type="CDD" id="cd00130">
    <property type="entry name" value="PAS"/>
    <property type="match status" value="2"/>
</dbReference>
<dbReference type="InterPro" id="IPR011006">
    <property type="entry name" value="CheY-like_superfamily"/>
</dbReference>
<dbReference type="InterPro" id="IPR003661">
    <property type="entry name" value="HisK_dim/P_dom"/>
</dbReference>
<dbReference type="PANTHER" id="PTHR43065:SF49">
    <property type="entry name" value="HISTIDINE KINASE"/>
    <property type="match status" value="1"/>
</dbReference>
<reference evidence="10" key="1">
    <citation type="journal article" date="2019" name="Int. J. Syst. Evol. Microbiol.">
        <title>The Global Catalogue of Microorganisms (GCM) 10K type strain sequencing project: providing services to taxonomists for standard genome sequencing and annotation.</title>
        <authorList>
            <consortium name="The Broad Institute Genomics Platform"/>
            <consortium name="The Broad Institute Genome Sequencing Center for Infectious Disease"/>
            <person name="Wu L."/>
            <person name="Ma J."/>
        </authorList>
    </citation>
    <scope>NUCLEOTIDE SEQUENCE [LARGE SCALE GENOMIC DNA]</scope>
    <source>
        <strain evidence="10">JCM 17555</strain>
    </source>
</reference>
<dbReference type="Gene3D" id="3.40.50.2300">
    <property type="match status" value="1"/>
</dbReference>
<evidence type="ECO:0000313" key="9">
    <source>
        <dbReference type="EMBL" id="GAA3946232.1"/>
    </source>
</evidence>
<dbReference type="InterPro" id="IPR036097">
    <property type="entry name" value="HisK_dim/P_sf"/>
</dbReference>
<feature type="domain" description="PAC" evidence="8">
    <location>
        <begin position="220"/>
        <end position="272"/>
    </location>
</feature>
<comment type="caution">
    <text evidence="9">The sequence shown here is derived from an EMBL/GenBank/DDBJ whole genome shotgun (WGS) entry which is preliminary data.</text>
</comment>
<dbReference type="PANTHER" id="PTHR43065">
    <property type="entry name" value="SENSOR HISTIDINE KINASE"/>
    <property type="match status" value="1"/>
</dbReference>
<dbReference type="NCBIfam" id="TIGR00229">
    <property type="entry name" value="sensory_box"/>
    <property type="match status" value="2"/>
</dbReference>
<keyword evidence="10" id="KW-1185">Reference proteome</keyword>
<dbReference type="InterPro" id="IPR003594">
    <property type="entry name" value="HATPase_dom"/>
</dbReference>
<dbReference type="InterPro" id="IPR004358">
    <property type="entry name" value="Sig_transdc_His_kin-like_C"/>
</dbReference>
<dbReference type="InterPro" id="IPR000700">
    <property type="entry name" value="PAS-assoc_C"/>
</dbReference>
<evidence type="ECO:0000256" key="1">
    <source>
        <dbReference type="ARBA" id="ARBA00000085"/>
    </source>
</evidence>
<feature type="domain" description="PAS" evidence="7">
    <location>
        <begin position="17"/>
        <end position="90"/>
    </location>
</feature>
<dbReference type="InterPro" id="IPR036890">
    <property type="entry name" value="HATPase_C_sf"/>
</dbReference>
<dbReference type="PRINTS" id="PR00344">
    <property type="entry name" value="BCTRLSENSOR"/>
</dbReference>
<dbReference type="SMART" id="SM00387">
    <property type="entry name" value="HATPase_c"/>
    <property type="match status" value="1"/>
</dbReference>
<dbReference type="InterPro" id="IPR035965">
    <property type="entry name" value="PAS-like_dom_sf"/>
</dbReference>
<keyword evidence="9" id="KW-0418">Kinase</keyword>
<dbReference type="InterPro" id="IPR001789">
    <property type="entry name" value="Sig_transdc_resp-reg_receiver"/>
</dbReference>
<evidence type="ECO:0000259" key="8">
    <source>
        <dbReference type="PROSITE" id="PS50113"/>
    </source>
</evidence>
<dbReference type="PROSITE" id="PS50112">
    <property type="entry name" value="PAS"/>
    <property type="match status" value="2"/>
</dbReference>
<dbReference type="Gene3D" id="3.30.565.10">
    <property type="entry name" value="Histidine kinase-like ATPase, C-terminal domain"/>
    <property type="match status" value="1"/>
</dbReference>
<dbReference type="Pfam" id="PF02518">
    <property type="entry name" value="HATPase_c"/>
    <property type="match status" value="1"/>
</dbReference>
<dbReference type="EMBL" id="BAABBO010000001">
    <property type="protein sequence ID" value="GAA3946232.1"/>
    <property type="molecule type" value="Genomic_DNA"/>
</dbReference>
<evidence type="ECO:0000259" key="6">
    <source>
        <dbReference type="PROSITE" id="PS50110"/>
    </source>
</evidence>
<dbReference type="PROSITE" id="PS50113">
    <property type="entry name" value="PAC"/>
    <property type="match status" value="2"/>
</dbReference>
<proteinExistence type="predicted"/>
<dbReference type="SUPFAM" id="SSF55785">
    <property type="entry name" value="PYP-like sensor domain (PAS domain)"/>
    <property type="match status" value="2"/>
</dbReference>
<evidence type="ECO:0000259" key="5">
    <source>
        <dbReference type="PROSITE" id="PS50109"/>
    </source>
</evidence>
<dbReference type="PROSITE" id="PS50110">
    <property type="entry name" value="RESPONSE_REGULATORY"/>
    <property type="match status" value="1"/>
</dbReference>
<dbReference type="SMART" id="SM00086">
    <property type="entry name" value="PAC"/>
    <property type="match status" value="2"/>
</dbReference>
<dbReference type="SMART" id="SM00388">
    <property type="entry name" value="HisKA"/>
    <property type="match status" value="1"/>
</dbReference>
<dbReference type="Pfam" id="PF00072">
    <property type="entry name" value="Response_reg"/>
    <property type="match status" value="1"/>
</dbReference>
<feature type="domain" description="PAS" evidence="7">
    <location>
        <begin position="145"/>
        <end position="202"/>
    </location>
</feature>
<keyword evidence="3 4" id="KW-0597">Phosphoprotein</keyword>